<dbReference type="OrthoDB" id="9779952at2"/>
<gene>
    <name evidence="1" type="ORF">C8P66_11851</name>
</gene>
<reference evidence="1 2" key="1">
    <citation type="submission" date="2018-06" db="EMBL/GenBank/DDBJ databases">
        <title>Genomic Encyclopedia of Archaeal and Bacterial Type Strains, Phase II (KMG-II): from individual species to whole genera.</title>
        <authorList>
            <person name="Goeker M."/>
        </authorList>
    </citation>
    <scope>NUCLEOTIDE SEQUENCE [LARGE SCALE GENOMIC DNA]</scope>
    <source>
        <strain evidence="1 2">DSM 24525</strain>
    </source>
</reference>
<protein>
    <submittedName>
        <fullName evidence="1">Uncharacterized protein</fullName>
    </submittedName>
</protein>
<dbReference type="EMBL" id="QKYU01000018">
    <property type="protein sequence ID" value="PZW42265.1"/>
    <property type="molecule type" value="Genomic_DNA"/>
</dbReference>
<name>A0A2W7IB02_9PROT</name>
<accession>A0A2W7IB02</accession>
<sequence length="108" mass="11297">MPAVDADGNERAGVRLPNIAVPLGIYTGGNLYRADASRADASRAVALAREPCDREGSFIPFARTAAEGDAAAPRPAVTERFATRRLCARGGSHGHTVALNQARKVPEG</sequence>
<evidence type="ECO:0000313" key="2">
    <source>
        <dbReference type="Proteomes" id="UP000249688"/>
    </source>
</evidence>
<comment type="caution">
    <text evidence="1">The sequence shown here is derived from an EMBL/GenBank/DDBJ whole genome shotgun (WGS) entry which is preliminary data.</text>
</comment>
<keyword evidence="2" id="KW-1185">Reference proteome</keyword>
<dbReference type="AlphaFoldDB" id="A0A2W7IB02"/>
<dbReference type="Proteomes" id="UP000249688">
    <property type="component" value="Unassembled WGS sequence"/>
</dbReference>
<organism evidence="1 2">
    <name type="scientific">Humitalea rosea</name>
    <dbReference type="NCBI Taxonomy" id="990373"/>
    <lineage>
        <taxon>Bacteria</taxon>
        <taxon>Pseudomonadati</taxon>
        <taxon>Pseudomonadota</taxon>
        <taxon>Alphaproteobacteria</taxon>
        <taxon>Acetobacterales</taxon>
        <taxon>Roseomonadaceae</taxon>
        <taxon>Humitalea</taxon>
    </lineage>
</organism>
<proteinExistence type="predicted"/>
<evidence type="ECO:0000313" key="1">
    <source>
        <dbReference type="EMBL" id="PZW42265.1"/>
    </source>
</evidence>